<comment type="caution">
    <text evidence="13">The sequence shown here is derived from an EMBL/GenBank/DDBJ whole genome shotgun (WGS) entry which is preliminary data.</text>
</comment>
<feature type="region of interest" description="Disordered" evidence="12">
    <location>
        <begin position="230"/>
        <end position="304"/>
    </location>
</feature>
<evidence type="ECO:0000256" key="3">
    <source>
        <dbReference type="ARBA" id="ARBA00020796"/>
    </source>
</evidence>
<evidence type="ECO:0000313" key="13">
    <source>
        <dbReference type="EMBL" id="KEZ44573.1"/>
    </source>
</evidence>
<dbReference type="KEGG" id="sapo:SAPIO_CDS3608"/>
<evidence type="ECO:0000256" key="11">
    <source>
        <dbReference type="ARBA" id="ARBA00023136"/>
    </source>
</evidence>
<comment type="similarity">
    <text evidence="2">Belongs to the TIM54 family.</text>
</comment>
<sequence>MADPKPPAEPAAAAGAAAPSATASASATSGASSAAAKAAKPAGNPALRMLGLPMLPKKLPSRNWMIFWAITTSLSAAIIYDKREKKRATAKWARAVSHLAQEPLKNPNELPRKITVFLESPPGDGLRVAQDHFIEYVKPILHASGIDWEFVQGRQQGDVRAAVAEKIRRQRKAHERPEEDILPTNDKAILESRERSGIPEYDGIKGDLVVGRHTWKEYIRGLHEGWLGPLDPPALPEAPSAPEPVQPPPVEVLTQEPKEESKTDGGAEAKKEEPEKKEEEKKEEDKKPKRPPQPPPYNTTADYESSSIPLRIPHEFNPSAPIEFPHVLGFSNTLTRFKWFLNRRKLADNIGREVAAVCFAVSRDWPEDASGEYPQVHALEQEERNWVKSVWKDDPEEKKDDKKNEETKSEPQRPKEKIWPTAIVTDPRIMSRMRRFELLPEDEARSKDVVVPEEEIEGWIKGSFRQLFRWGASQWQGKHFTPNVGDISNEE</sequence>
<keyword evidence="10" id="KW-0496">Mitochondrion</keyword>
<evidence type="ECO:0000313" key="14">
    <source>
        <dbReference type="Proteomes" id="UP000028545"/>
    </source>
</evidence>
<comment type="subcellular location">
    <subcellularLocation>
        <location evidence="1">Mitochondrion inner membrane</location>
        <topology evidence="1">Single-pass membrane protein</topology>
    </subcellularLocation>
</comment>
<dbReference type="HOGENOM" id="CLU_039097_1_0_1"/>
<feature type="compositionally biased region" description="Basic and acidic residues" evidence="12">
    <location>
        <begin position="256"/>
        <end position="287"/>
    </location>
</feature>
<dbReference type="PANTHER" id="PTHR12358:SF101">
    <property type="entry name" value="MITOCHONDRIAL IMPORT INNER MEMBRANE TRANSLOCASE SUBUNIT TIM54"/>
    <property type="match status" value="1"/>
</dbReference>
<accession>A0A084GB61</accession>
<evidence type="ECO:0000256" key="4">
    <source>
        <dbReference type="ARBA" id="ARBA00022448"/>
    </source>
</evidence>
<keyword evidence="9" id="KW-0811">Translocation</keyword>
<dbReference type="OMA" id="RNWMIFF"/>
<dbReference type="OrthoDB" id="5598305at2759"/>
<keyword evidence="6" id="KW-0999">Mitochondrion inner membrane</keyword>
<dbReference type="GeneID" id="27722680"/>
<evidence type="ECO:0000256" key="9">
    <source>
        <dbReference type="ARBA" id="ARBA00023010"/>
    </source>
</evidence>
<dbReference type="InterPro" id="IPR050187">
    <property type="entry name" value="Lipid_Phosphate_FormReg"/>
</dbReference>
<dbReference type="InterPro" id="IPR021056">
    <property type="entry name" value="Mt_import_IM_translocase_Tim54"/>
</dbReference>
<dbReference type="EMBL" id="JOWA01000088">
    <property type="protein sequence ID" value="KEZ44573.1"/>
    <property type="molecule type" value="Genomic_DNA"/>
</dbReference>
<feature type="region of interest" description="Disordered" evidence="12">
    <location>
        <begin position="1"/>
        <end position="34"/>
    </location>
</feature>
<reference evidence="13 14" key="1">
    <citation type="journal article" date="2014" name="Genome Announc.">
        <title>Draft genome sequence of the pathogenic fungus Scedosporium apiospermum.</title>
        <authorList>
            <person name="Vandeputte P."/>
            <person name="Ghamrawi S."/>
            <person name="Rechenmann M."/>
            <person name="Iltis A."/>
            <person name="Giraud S."/>
            <person name="Fleury M."/>
            <person name="Thornton C."/>
            <person name="Delhaes L."/>
            <person name="Meyer W."/>
            <person name="Papon N."/>
            <person name="Bouchara J.P."/>
        </authorList>
    </citation>
    <scope>NUCLEOTIDE SEQUENCE [LARGE SCALE GENOMIC DNA]</scope>
    <source>
        <strain evidence="13 14">IHEM 14462</strain>
    </source>
</reference>
<keyword evidence="7" id="KW-0653">Protein transport</keyword>
<keyword evidence="14" id="KW-1185">Reference proteome</keyword>
<evidence type="ECO:0000256" key="5">
    <source>
        <dbReference type="ARBA" id="ARBA00022692"/>
    </source>
</evidence>
<evidence type="ECO:0000256" key="6">
    <source>
        <dbReference type="ARBA" id="ARBA00022792"/>
    </source>
</evidence>
<keyword evidence="4" id="KW-0813">Transport</keyword>
<dbReference type="AlphaFoldDB" id="A0A084GB61"/>
<name>A0A084GB61_PSEDA</name>
<evidence type="ECO:0000256" key="7">
    <source>
        <dbReference type="ARBA" id="ARBA00022927"/>
    </source>
</evidence>
<protein>
    <recommendedName>
        <fullName evidence="3">Mitochondrial import inner membrane translocase subunit TIM54</fullName>
    </recommendedName>
</protein>
<dbReference type="PANTHER" id="PTHR12358">
    <property type="entry name" value="SPHINGOSINE KINASE"/>
    <property type="match status" value="1"/>
</dbReference>
<gene>
    <name evidence="13" type="ORF">SAPIO_CDS3608</name>
</gene>
<keyword evidence="11" id="KW-0472">Membrane</keyword>
<dbReference type="Proteomes" id="UP000028545">
    <property type="component" value="Unassembled WGS sequence"/>
</dbReference>
<proteinExistence type="inferred from homology"/>
<keyword evidence="8" id="KW-1133">Transmembrane helix</keyword>
<dbReference type="Pfam" id="PF11711">
    <property type="entry name" value="Tim54"/>
    <property type="match status" value="1"/>
</dbReference>
<feature type="compositionally biased region" description="Low complexity" evidence="12">
    <location>
        <begin position="10"/>
        <end position="34"/>
    </location>
</feature>
<keyword evidence="5" id="KW-0812">Transmembrane</keyword>
<dbReference type="GO" id="GO:0005743">
    <property type="term" value="C:mitochondrial inner membrane"/>
    <property type="evidence" value="ECO:0007669"/>
    <property type="project" value="UniProtKB-SubCell"/>
</dbReference>
<evidence type="ECO:0000256" key="12">
    <source>
        <dbReference type="SAM" id="MobiDB-lite"/>
    </source>
</evidence>
<evidence type="ECO:0000256" key="8">
    <source>
        <dbReference type="ARBA" id="ARBA00022989"/>
    </source>
</evidence>
<dbReference type="RefSeq" id="XP_016644372.1">
    <property type="nucleotide sequence ID" value="XM_016786366.1"/>
</dbReference>
<dbReference type="GO" id="GO:0015031">
    <property type="term" value="P:protein transport"/>
    <property type="evidence" value="ECO:0007669"/>
    <property type="project" value="UniProtKB-KW"/>
</dbReference>
<feature type="compositionally biased region" description="Pro residues" evidence="12">
    <location>
        <begin position="230"/>
        <end position="250"/>
    </location>
</feature>
<evidence type="ECO:0000256" key="1">
    <source>
        <dbReference type="ARBA" id="ARBA00004434"/>
    </source>
</evidence>
<organism evidence="13 14">
    <name type="scientific">Pseudallescheria apiosperma</name>
    <name type="common">Scedosporium apiospermum</name>
    <dbReference type="NCBI Taxonomy" id="563466"/>
    <lineage>
        <taxon>Eukaryota</taxon>
        <taxon>Fungi</taxon>
        <taxon>Dikarya</taxon>
        <taxon>Ascomycota</taxon>
        <taxon>Pezizomycotina</taxon>
        <taxon>Sordariomycetes</taxon>
        <taxon>Hypocreomycetidae</taxon>
        <taxon>Microascales</taxon>
        <taxon>Microascaceae</taxon>
        <taxon>Scedosporium</taxon>
    </lineage>
</organism>
<evidence type="ECO:0000256" key="10">
    <source>
        <dbReference type="ARBA" id="ARBA00023128"/>
    </source>
</evidence>
<feature type="region of interest" description="Disordered" evidence="12">
    <location>
        <begin position="390"/>
        <end position="416"/>
    </location>
</feature>
<evidence type="ECO:0000256" key="2">
    <source>
        <dbReference type="ARBA" id="ARBA00006355"/>
    </source>
</evidence>
<dbReference type="VEuPathDB" id="FungiDB:SAPIO_CDS3608"/>